<keyword evidence="3" id="KW-1185">Reference proteome</keyword>
<feature type="compositionally biased region" description="Polar residues" evidence="1">
    <location>
        <begin position="76"/>
        <end position="87"/>
    </location>
</feature>
<gene>
    <name evidence="2" type="ORF">C1H46_038716</name>
</gene>
<dbReference type="Proteomes" id="UP000315295">
    <property type="component" value="Unassembled WGS sequence"/>
</dbReference>
<evidence type="ECO:0000313" key="3">
    <source>
        <dbReference type="Proteomes" id="UP000315295"/>
    </source>
</evidence>
<dbReference type="EMBL" id="VIEB01001074">
    <property type="protein sequence ID" value="TQD75743.1"/>
    <property type="molecule type" value="Genomic_DNA"/>
</dbReference>
<evidence type="ECO:0000313" key="2">
    <source>
        <dbReference type="EMBL" id="TQD75743.1"/>
    </source>
</evidence>
<accession>A0A540KNE8</accession>
<protein>
    <submittedName>
        <fullName evidence="2">Uncharacterized protein</fullName>
    </submittedName>
</protein>
<proteinExistence type="predicted"/>
<organism evidence="2 3">
    <name type="scientific">Malus baccata</name>
    <name type="common">Siberian crab apple</name>
    <name type="synonym">Pyrus baccata</name>
    <dbReference type="NCBI Taxonomy" id="106549"/>
    <lineage>
        <taxon>Eukaryota</taxon>
        <taxon>Viridiplantae</taxon>
        <taxon>Streptophyta</taxon>
        <taxon>Embryophyta</taxon>
        <taxon>Tracheophyta</taxon>
        <taxon>Spermatophyta</taxon>
        <taxon>Magnoliopsida</taxon>
        <taxon>eudicotyledons</taxon>
        <taxon>Gunneridae</taxon>
        <taxon>Pentapetalae</taxon>
        <taxon>rosids</taxon>
        <taxon>fabids</taxon>
        <taxon>Rosales</taxon>
        <taxon>Rosaceae</taxon>
        <taxon>Amygdaloideae</taxon>
        <taxon>Maleae</taxon>
        <taxon>Malus</taxon>
    </lineage>
</organism>
<feature type="region of interest" description="Disordered" evidence="1">
    <location>
        <begin position="67"/>
        <end position="87"/>
    </location>
</feature>
<feature type="region of interest" description="Disordered" evidence="1">
    <location>
        <begin position="31"/>
        <end position="55"/>
    </location>
</feature>
<evidence type="ECO:0000256" key="1">
    <source>
        <dbReference type="SAM" id="MobiDB-lite"/>
    </source>
</evidence>
<comment type="caution">
    <text evidence="2">The sequence shown here is derived from an EMBL/GenBank/DDBJ whole genome shotgun (WGS) entry which is preliminary data.</text>
</comment>
<feature type="compositionally biased region" description="Polar residues" evidence="1">
    <location>
        <begin position="45"/>
        <end position="55"/>
    </location>
</feature>
<sequence>MSNDDNIAGLLDKILSSVAKEKQQEEEIQALKHNDALKKNDVQSKKQTSRNTTTKCKNLVLPSTPSFSLNLKDENSSQPDDFPTTNQTYSGVNWTQLQVYKMLQPDERKKIIQFYSTDIFGHKNREMTHYNSARQNSKDEIWNAIATGKCKNSDWIAAYTWLASLTNSQRIRKFKNISEIIKF</sequence>
<reference evidence="2 3" key="1">
    <citation type="journal article" date="2019" name="G3 (Bethesda)">
        <title>Sequencing of a Wild Apple (Malus baccata) Genome Unravels the Differences Between Cultivated and Wild Apple Species Regarding Disease Resistance and Cold Tolerance.</title>
        <authorList>
            <person name="Chen X."/>
        </authorList>
    </citation>
    <scope>NUCLEOTIDE SEQUENCE [LARGE SCALE GENOMIC DNA]</scope>
    <source>
        <strain evidence="3">cv. Shandingzi</strain>
        <tissue evidence="2">Leaves</tissue>
    </source>
</reference>
<feature type="compositionally biased region" description="Basic and acidic residues" evidence="1">
    <location>
        <begin position="31"/>
        <end position="44"/>
    </location>
</feature>
<dbReference type="AlphaFoldDB" id="A0A540KNE8"/>
<name>A0A540KNE8_MALBA</name>